<gene>
    <name evidence="1" type="ORF">CRHIZ90672A_00005786</name>
</gene>
<dbReference type="OrthoDB" id="5136545at2759"/>
<name>A0A9N9VXR8_9HYPO</name>
<comment type="caution">
    <text evidence="1">The sequence shown here is derived from an EMBL/GenBank/DDBJ whole genome shotgun (WGS) entry which is preliminary data.</text>
</comment>
<dbReference type="Gene3D" id="1.10.510.10">
    <property type="entry name" value="Transferase(Phosphotransferase) domain 1"/>
    <property type="match status" value="1"/>
</dbReference>
<dbReference type="Proteomes" id="UP000696573">
    <property type="component" value="Unassembled WGS sequence"/>
</dbReference>
<proteinExistence type="predicted"/>
<evidence type="ECO:0000313" key="1">
    <source>
        <dbReference type="EMBL" id="CAH0040000.1"/>
    </source>
</evidence>
<dbReference type="SUPFAM" id="SSF56112">
    <property type="entry name" value="Protein kinase-like (PK-like)"/>
    <property type="match status" value="1"/>
</dbReference>
<dbReference type="EMBL" id="CABFNQ020000762">
    <property type="protein sequence ID" value="CAH0040000.1"/>
    <property type="molecule type" value="Genomic_DNA"/>
</dbReference>
<keyword evidence="2" id="KW-1185">Reference proteome</keyword>
<protein>
    <recommendedName>
        <fullName evidence="3">Protein kinase domain-containing protein</fullName>
    </recommendedName>
</protein>
<organism evidence="1 2">
    <name type="scientific">Clonostachys rhizophaga</name>
    <dbReference type="NCBI Taxonomy" id="160324"/>
    <lineage>
        <taxon>Eukaryota</taxon>
        <taxon>Fungi</taxon>
        <taxon>Dikarya</taxon>
        <taxon>Ascomycota</taxon>
        <taxon>Pezizomycotina</taxon>
        <taxon>Sordariomycetes</taxon>
        <taxon>Hypocreomycetidae</taxon>
        <taxon>Hypocreales</taxon>
        <taxon>Bionectriaceae</taxon>
        <taxon>Clonostachys</taxon>
    </lineage>
</organism>
<evidence type="ECO:0000313" key="2">
    <source>
        <dbReference type="Proteomes" id="UP000696573"/>
    </source>
</evidence>
<sequence>MALMANEQAMEDLKLQARKCKDYVQNILFESRQRYANELTSDDDITAAKAQAKAYAEPVDVQLSYVNDSHLILTAVHCSRLTSCIKDLARELSVFSHGIKNRNFYESCCEVLVPWIFQFDRYWGLYALYEMNDEMPDPDKATTLIRDAVDPHANFETLREDEAAARAVCIPNTTVRYIDQQDTEIRWILDGHSVLRWSGDLGNNRPSLVNCMPAVDLFTKLRNASSFSTSLMDSINILRAQRQNLPANWTPLIFQTHVSNEPPTTLRNLLVQPSSLDQNYLQLPENVLNLAKGLAEAVHGLHICGVGHGKITPDCILLTRGPKNKFKVALHGFDIMPSDGIYWTGVDGPYIVPGLYHMDSNNQAMWDSLKNDIRNVGVCLLEIGTAASFLRYQENDTTPGALWTVAGTTLFPGAPANQPQEEVCSHLISMADALNPGLGSSYIEAIKACLNVGERVSIAGSLGKIDLAIWFVEEVLFKLHSIGFT</sequence>
<reference evidence="1" key="1">
    <citation type="submission" date="2021-10" db="EMBL/GenBank/DDBJ databases">
        <authorList>
            <person name="Piombo E."/>
        </authorList>
    </citation>
    <scope>NUCLEOTIDE SEQUENCE</scope>
</reference>
<dbReference type="AlphaFoldDB" id="A0A9N9VXR8"/>
<accession>A0A9N9VXR8</accession>
<evidence type="ECO:0008006" key="3">
    <source>
        <dbReference type="Google" id="ProtNLM"/>
    </source>
</evidence>
<dbReference type="InterPro" id="IPR011009">
    <property type="entry name" value="Kinase-like_dom_sf"/>
</dbReference>